<proteinExistence type="predicted"/>
<dbReference type="InterPro" id="IPR045508">
    <property type="entry name" value="DUF6482"/>
</dbReference>
<sequence length="103" mass="11353">MTLTELCAWVASGQEPLELELLSIEGGIYLLQARVGSAVHPIRTRTGQALQLRSVTHAREVLEDLPAPVPFYLVHCVVHTEMCGFDHGPQEPLRVPLALDSAW</sequence>
<keyword evidence="2" id="KW-1185">Reference proteome</keyword>
<dbReference type="OrthoDB" id="7063376at2"/>
<gene>
    <name evidence="1" type="ORF">SAMN05216605_10782</name>
</gene>
<name>A0A1G8DLU3_9PSED</name>
<dbReference type="Proteomes" id="UP000182894">
    <property type="component" value="Unassembled WGS sequence"/>
</dbReference>
<protein>
    <recommendedName>
        <fullName evidence="3">Cation transporter</fullName>
    </recommendedName>
</protein>
<evidence type="ECO:0008006" key="3">
    <source>
        <dbReference type="Google" id="ProtNLM"/>
    </source>
</evidence>
<evidence type="ECO:0000313" key="1">
    <source>
        <dbReference type="EMBL" id="SDH58612.1"/>
    </source>
</evidence>
<dbReference type="STRING" id="89065.SAMN05216605_10782"/>
<dbReference type="RefSeq" id="WP_074753253.1">
    <property type="nucleotide sequence ID" value="NZ_FNCO01000007.1"/>
</dbReference>
<organism evidence="1 2">
    <name type="scientific">Pseudomonas abietaniphila</name>
    <dbReference type="NCBI Taxonomy" id="89065"/>
    <lineage>
        <taxon>Bacteria</taxon>
        <taxon>Pseudomonadati</taxon>
        <taxon>Pseudomonadota</taxon>
        <taxon>Gammaproteobacteria</taxon>
        <taxon>Pseudomonadales</taxon>
        <taxon>Pseudomonadaceae</taxon>
        <taxon>Pseudomonas</taxon>
    </lineage>
</organism>
<reference evidence="2" key="1">
    <citation type="submission" date="2016-10" db="EMBL/GenBank/DDBJ databases">
        <authorList>
            <person name="Varghese N."/>
            <person name="Submissions S."/>
        </authorList>
    </citation>
    <scope>NUCLEOTIDE SEQUENCE [LARGE SCALE GENOMIC DNA]</scope>
    <source>
        <strain evidence="2">ATCC 700689</strain>
    </source>
</reference>
<dbReference type="AlphaFoldDB" id="A0A1G8DLU3"/>
<dbReference type="Pfam" id="PF20090">
    <property type="entry name" value="DUF6482"/>
    <property type="match status" value="1"/>
</dbReference>
<evidence type="ECO:0000313" key="2">
    <source>
        <dbReference type="Proteomes" id="UP000182894"/>
    </source>
</evidence>
<accession>A0A1G8DLU3</accession>
<dbReference type="EMBL" id="FNCO01000007">
    <property type="protein sequence ID" value="SDH58612.1"/>
    <property type="molecule type" value="Genomic_DNA"/>
</dbReference>